<name>A0A377M037_ENTCL</name>
<accession>A0A377M037</accession>
<organism evidence="1 2">
    <name type="scientific">Enterobacter cloacae</name>
    <dbReference type="NCBI Taxonomy" id="550"/>
    <lineage>
        <taxon>Bacteria</taxon>
        <taxon>Pseudomonadati</taxon>
        <taxon>Pseudomonadota</taxon>
        <taxon>Gammaproteobacteria</taxon>
        <taxon>Enterobacterales</taxon>
        <taxon>Enterobacteriaceae</taxon>
        <taxon>Enterobacter</taxon>
        <taxon>Enterobacter cloacae complex</taxon>
    </lineage>
</organism>
<dbReference type="AlphaFoldDB" id="A0A377M037"/>
<dbReference type="Gene3D" id="3.90.76.10">
    <property type="entry name" value="Dipeptide-binding Protein, Domain 1"/>
    <property type="match status" value="1"/>
</dbReference>
<dbReference type="SUPFAM" id="SSF53850">
    <property type="entry name" value="Periplasmic binding protein-like II"/>
    <property type="match status" value="1"/>
</dbReference>
<dbReference type="EMBL" id="UGJB01000004">
    <property type="protein sequence ID" value="STQ11769.1"/>
    <property type="molecule type" value="Genomic_DNA"/>
</dbReference>
<dbReference type="Proteomes" id="UP000255106">
    <property type="component" value="Unassembled WGS sequence"/>
</dbReference>
<gene>
    <name evidence="1" type="ORF">NCTC10005_04550</name>
</gene>
<sequence>MKFTLSQPFAPFLYTLANDGASIINPAVLKANAADDARAYLAQNTAGSGHLC</sequence>
<proteinExistence type="predicted"/>
<evidence type="ECO:0000313" key="1">
    <source>
        <dbReference type="EMBL" id="STQ11769.1"/>
    </source>
</evidence>
<reference evidence="1 2" key="1">
    <citation type="submission" date="2018-06" db="EMBL/GenBank/DDBJ databases">
        <authorList>
            <consortium name="Pathogen Informatics"/>
            <person name="Doyle S."/>
        </authorList>
    </citation>
    <scope>NUCLEOTIDE SEQUENCE [LARGE SCALE GENOMIC DNA]</scope>
    <source>
        <strain evidence="1 2">NCTC10005</strain>
    </source>
</reference>
<protein>
    <submittedName>
        <fullName evidence="1">ABC transporter periplasmic protein</fullName>
    </submittedName>
</protein>
<evidence type="ECO:0000313" key="2">
    <source>
        <dbReference type="Proteomes" id="UP000255106"/>
    </source>
</evidence>